<protein>
    <submittedName>
        <fullName evidence="4">Chlorite dismutase family protein</fullName>
    </submittedName>
</protein>
<dbReference type="GO" id="GO:0016491">
    <property type="term" value="F:oxidoreductase activity"/>
    <property type="evidence" value="ECO:0007669"/>
    <property type="project" value="InterPro"/>
</dbReference>
<organism evidence="4 6">
    <name type="scientific">Candidatus Sysuiplasma superficiale</name>
    <dbReference type="NCBI Taxonomy" id="2823368"/>
    <lineage>
        <taxon>Archaea</taxon>
        <taxon>Methanobacteriati</taxon>
        <taxon>Thermoplasmatota</taxon>
        <taxon>Thermoplasmata</taxon>
        <taxon>Candidatus Sysuiplasmatales</taxon>
        <taxon>Candidatus Sysuiplasmataceae</taxon>
        <taxon>Candidatus Sysuiplasma</taxon>
    </lineage>
</organism>
<evidence type="ECO:0000256" key="3">
    <source>
        <dbReference type="ARBA" id="ARBA00023004"/>
    </source>
</evidence>
<gene>
    <name evidence="4" type="ORF">J9259_01545</name>
    <name evidence="5" type="ORF">KIY12_06050</name>
</gene>
<reference evidence="4" key="1">
    <citation type="submission" date="2021-04" db="EMBL/GenBank/DDBJ databases">
        <title>Genomic insights into ecological role and evolution of a novel Thermoplasmata order Candidatus Sysuiplasmatales.</title>
        <authorList>
            <person name="Yuan Y."/>
        </authorList>
    </citation>
    <scope>NUCLEOTIDE SEQUENCE</scope>
    <source>
        <strain evidence="5">TUT19-bin139</strain>
        <strain evidence="4">YP2-bin.285</strain>
    </source>
</reference>
<evidence type="ECO:0000256" key="1">
    <source>
        <dbReference type="ARBA" id="ARBA00022617"/>
    </source>
</evidence>
<dbReference type="EMBL" id="JAGVSJ010000002">
    <property type="protein sequence ID" value="MBX8631196.1"/>
    <property type="molecule type" value="Genomic_DNA"/>
</dbReference>
<dbReference type="SUPFAM" id="SSF54909">
    <property type="entry name" value="Dimeric alpha+beta barrel"/>
    <property type="match status" value="1"/>
</dbReference>
<keyword evidence="2" id="KW-0479">Metal-binding</keyword>
<evidence type="ECO:0000313" key="6">
    <source>
        <dbReference type="Proteomes" id="UP000716004"/>
    </source>
</evidence>
<dbReference type="PANTHER" id="PTHR36843:SF1">
    <property type="entry name" value="COPROHEME DECARBOXYLASE"/>
    <property type="match status" value="1"/>
</dbReference>
<dbReference type="InterPro" id="IPR011008">
    <property type="entry name" value="Dimeric_a/b-barrel"/>
</dbReference>
<dbReference type="Proteomes" id="UP000716004">
    <property type="component" value="Unassembled WGS sequence"/>
</dbReference>
<keyword evidence="1" id="KW-0349">Heme</keyword>
<dbReference type="InterPro" id="IPR010644">
    <property type="entry name" value="ChdC/CLD"/>
</dbReference>
<dbReference type="AlphaFoldDB" id="A0A8J7YN75"/>
<accession>A0A8J7YN75</accession>
<dbReference type="PANTHER" id="PTHR36843">
    <property type="entry name" value="HEME-DEPENDENT PEROXIDASE YWFI-RELATED"/>
    <property type="match status" value="1"/>
</dbReference>
<dbReference type="Gene3D" id="3.30.70.1030">
    <property type="entry name" value="Apc35880, domain 1"/>
    <property type="match status" value="2"/>
</dbReference>
<proteinExistence type="predicted"/>
<name>A0A8J7YN75_9ARCH</name>
<evidence type="ECO:0000256" key="2">
    <source>
        <dbReference type="ARBA" id="ARBA00022723"/>
    </source>
</evidence>
<dbReference type="Pfam" id="PF06778">
    <property type="entry name" value="Chlor_dismutase"/>
    <property type="match status" value="1"/>
</dbReference>
<evidence type="ECO:0000313" key="4">
    <source>
        <dbReference type="EMBL" id="MBX8631196.1"/>
    </source>
</evidence>
<dbReference type="EMBL" id="JAHEAC010000049">
    <property type="protein sequence ID" value="MBX8644268.1"/>
    <property type="molecule type" value="Genomic_DNA"/>
</dbReference>
<comment type="caution">
    <text evidence="4">The sequence shown here is derived from an EMBL/GenBank/DDBJ whole genome shotgun (WGS) entry which is preliminary data.</text>
</comment>
<sequence length="223" mass="25736">MSADGKTEIHNFTFYRISKSLLDLEAKERRRMVSEFEVTLRDSGLLAASYSLAGLRPETDFMLHFVSDDIIVMENALAKTRRAGLTRFLETPYVYLCTKRKSEYAVDGESEVNLKSGEGKLLFVYPFVKTREWYLLPLSERKRIMTEHITVGRKYPGVRINTAYSFGIGDQDFFLSFDGNDIQSFQSLVMELRNTEASKYTVRDTPMFVCVKKPLEQILQELC</sequence>
<dbReference type="Proteomes" id="UP000750197">
    <property type="component" value="Unassembled WGS sequence"/>
</dbReference>
<keyword evidence="3" id="KW-0408">Iron</keyword>
<dbReference type="GO" id="GO:0046872">
    <property type="term" value="F:metal ion binding"/>
    <property type="evidence" value="ECO:0007669"/>
    <property type="project" value="UniProtKB-KW"/>
</dbReference>
<dbReference type="GO" id="GO:0020037">
    <property type="term" value="F:heme binding"/>
    <property type="evidence" value="ECO:0007669"/>
    <property type="project" value="InterPro"/>
</dbReference>
<evidence type="ECO:0000313" key="5">
    <source>
        <dbReference type="EMBL" id="MBX8644268.1"/>
    </source>
</evidence>